<name>A0A2Y8ZTG8_9MICO</name>
<sequence>MSLATEFRTSIDDDDFLARLLSSSEQLSYDPDKEIDWAAPLDPTKYGLNPEWSTLYGTPLWDKMSEQQRIDLTRHEVGSIMQIGIWFEMILQQMIIRDQYLKEPAGHEFRFALTEIADECRHSLMFAKTCEKMGIPHYTPDPVSKELARGFKAVAWGENAYGAILVAEEILDVMQRDWMRGENVLDEVRTTSKIHVVEEARHMGFARHEIRERMEGTWAPRQMLAAKAISIVAFVIVKNLVSKDVYENVGLDRKEALHAVKHNTHHQNLMRLSCIHLMDFLNECRLITPISTPWYRAVHML</sequence>
<dbReference type="SUPFAM" id="SSF47240">
    <property type="entry name" value="Ferritin-like"/>
    <property type="match status" value="1"/>
</dbReference>
<dbReference type="AlphaFoldDB" id="A0A2Y8ZTG8"/>
<dbReference type="Pfam" id="PF11583">
    <property type="entry name" value="AurF"/>
    <property type="match status" value="1"/>
</dbReference>
<organism evidence="1 2">
    <name type="scientific">Branchiibius hedensis</name>
    <dbReference type="NCBI Taxonomy" id="672460"/>
    <lineage>
        <taxon>Bacteria</taxon>
        <taxon>Bacillati</taxon>
        <taxon>Actinomycetota</taxon>
        <taxon>Actinomycetes</taxon>
        <taxon>Micrococcales</taxon>
        <taxon>Dermacoccaceae</taxon>
        <taxon>Branchiibius</taxon>
    </lineage>
</organism>
<evidence type="ECO:0000313" key="2">
    <source>
        <dbReference type="Proteomes" id="UP000250028"/>
    </source>
</evidence>
<accession>A0A2Y8ZTG8</accession>
<dbReference type="Proteomes" id="UP000250028">
    <property type="component" value="Unassembled WGS sequence"/>
</dbReference>
<keyword evidence="2" id="KW-1185">Reference proteome</keyword>
<dbReference type="EMBL" id="UESZ01000001">
    <property type="protein sequence ID" value="SSA35690.1"/>
    <property type="molecule type" value="Genomic_DNA"/>
</dbReference>
<dbReference type="InterPro" id="IPR012348">
    <property type="entry name" value="RNR-like"/>
</dbReference>
<dbReference type="GO" id="GO:0016491">
    <property type="term" value="F:oxidoreductase activity"/>
    <property type="evidence" value="ECO:0007669"/>
    <property type="project" value="InterPro"/>
</dbReference>
<dbReference type="Gene3D" id="1.10.620.20">
    <property type="entry name" value="Ribonucleotide Reductase, subunit A"/>
    <property type="match status" value="1"/>
</dbReference>
<dbReference type="RefSeq" id="WP_109687136.1">
    <property type="nucleotide sequence ID" value="NZ_QGDN01000001.1"/>
</dbReference>
<dbReference type="OrthoDB" id="5138986at2"/>
<evidence type="ECO:0000313" key="1">
    <source>
        <dbReference type="EMBL" id="SSA35690.1"/>
    </source>
</evidence>
<reference evidence="2" key="1">
    <citation type="submission" date="2016-10" db="EMBL/GenBank/DDBJ databases">
        <authorList>
            <person name="Varghese N."/>
            <person name="Submissions S."/>
        </authorList>
    </citation>
    <scope>NUCLEOTIDE SEQUENCE [LARGE SCALE GENOMIC DNA]</scope>
    <source>
        <strain evidence="2">DSM 22951</strain>
    </source>
</reference>
<dbReference type="InterPro" id="IPR025859">
    <property type="entry name" value="AurF/CmlI"/>
</dbReference>
<protein>
    <submittedName>
        <fullName evidence="1">p-aminobenzoate N-oxygenase AurF</fullName>
    </submittedName>
</protein>
<proteinExistence type="predicted"/>
<gene>
    <name evidence="1" type="ORF">SAMN04489750_3060</name>
</gene>
<dbReference type="InterPro" id="IPR009078">
    <property type="entry name" value="Ferritin-like_SF"/>
</dbReference>